<feature type="region of interest" description="Disordered" evidence="2">
    <location>
        <begin position="85"/>
        <end position="192"/>
    </location>
</feature>
<dbReference type="Gramene" id="TuG1812G0600000612.01.T02">
    <property type="protein sequence ID" value="TuG1812G0600000612.01.T02"/>
    <property type="gene ID" value="TuG1812G0600000612.01"/>
</dbReference>
<dbReference type="Proteomes" id="UP000015106">
    <property type="component" value="Chromosome 6"/>
</dbReference>
<evidence type="ECO:0000313" key="3">
    <source>
        <dbReference type="EnsemblPlants" id="TuG1812G0600000612.01.T02"/>
    </source>
</evidence>
<organism evidence="3 4">
    <name type="scientific">Triticum urartu</name>
    <name type="common">Red wild einkorn</name>
    <name type="synonym">Crithodium urartu</name>
    <dbReference type="NCBI Taxonomy" id="4572"/>
    <lineage>
        <taxon>Eukaryota</taxon>
        <taxon>Viridiplantae</taxon>
        <taxon>Streptophyta</taxon>
        <taxon>Embryophyta</taxon>
        <taxon>Tracheophyta</taxon>
        <taxon>Spermatophyta</taxon>
        <taxon>Magnoliopsida</taxon>
        <taxon>Liliopsida</taxon>
        <taxon>Poales</taxon>
        <taxon>Poaceae</taxon>
        <taxon>BOP clade</taxon>
        <taxon>Pooideae</taxon>
        <taxon>Triticodae</taxon>
        <taxon>Triticeae</taxon>
        <taxon>Triticinae</taxon>
        <taxon>Triticum</taxon>
    </lineage>
</organism>
<evidence type="ECO:0008006" key="5">
    <source>
        <dbReference type="Google" id="ProtNLM"/>
    </source>
</evidence>
<evidence type="ECO:0000313" key="4">
    <source>
        <dbReference type="Proteomes" id="UP000015106"/>
    </source>
</evidence>
<reference evidence="3" key="3">
    <citation type="submission" date="2022-06" db="UniProtKB">
        <authorList>
            <consortium name="EnsemblPlants"/>
        </authorList>
    </citation>
    <scope>IDENTIFICATION</scope>
</reference>
<proteinExistence type="predicted"/>
<protein>
    <recommendedName>
        <fullName evidence="5">Transposase Tnp1/En/Spm-like domain-containing protein</fullName>
    </recommendedName>
</protein>
<dbReference type="EnsemblPlants" id="TuG1812G0600000612.01.T02">
    <property type="protein sequence ID" value="TuG1812G0600000612.01.T02"/>
    <property type="gene ID" value="TuG1812G0600000612.01"/>
</dbReference>
<reference evidence="3" key="2">
    <citation type="submission" date="2018-03" db="EMBL/GenBank/DDBJ databases">
        <title>The Triticum urartu genome reveals the dynamic nature of wheat genome evolution.</title>
        <authorList>
            <person name="Ling H."/>
            <person name="Ma B."/>
            <person name="Shi X."/>
            <person name="Liu H."/>
            <person name="Dong L."/>
            <person name="Sun H."/>
            <person name="Cao Y."/>
            <person name="Gao Q."/>
            <person name="Zheng S."/>
            <person name="Li Y."/>
            <person name="Yu Y."/>
            <person name="Du H."/>
            <person name="Qi M."/>
            <person name="Li Y."/>
            <person name="Yu H."/>
            <person name="Cui Y."/>
            <person name="Wang N."/>
            <person name="Chen C."/>
            <person name="Wu H."/>
            <person name="Zhao Y."/>
            <person name="Zhang J."/>
            <person name="Li Y."/>
            <person name="Zhou W."/>
            <person name="Zhang B."/>
            <person name="Hu W."/>
            <person name="Eijk M."/>
            <person name="Tang J."/>
            <person name="Witsenboer H."/>
            <person name="Zhao S."/>
            <person name="Li Z."/>
            <person name="Zhang A."/>
            <person name="Wang D."/>
            <person name="Liang C."/>
        </authorList>
    </citation>
    <scope>NUCLEOTIDE SEQUENCE [LARGE SCALE GENOMIC DNA]</scope>
    <source>
        <strain evidence="3">cv. G1812</strain>
    </source>
</reference>
<dbReference type="PANTHER" id="PTHR33499:SF40">
    <property type="entry name" value="TRANSPOSASE-ASSOCIATED DOMAIN-CONTAINING PROTEIN"/>
    <property type="match status" value="1"/>
</dbReference>
<name>A0A8R7USD0_TRIUA</name>
<keyword evidence="1" id="KW-0175">Coiled coil</keyword>
<evidence type="ECO:0000256" key="1">
    <source>
        <dbReference type="SAM" id="Coils"/>
    </source>
</evidence>
<dbReference type="Pfam" id="PF03004">
    <property type="entry name" value="Transposase_24"/>
    <property type="match status" value="1"/>
</dbReference>
<accession>A0A8R7USD0</accession>
<keyword evidence="4" id="KW-1185">Reference proteome</keyword>
<evidence type="ECO:0000256" key="2">
    <source>
        <dbReference type="SAM" id="MobiDB-lite"/>
    </source>
</evidence>
<dbReference type="InterPro" id="IPR004252">
    <property type="entry name" value="Probable_transposase_24"/>
</dbReference>
<feature type="coiled-coil region" evidence="1">
    <location>
        <begin position="447"/>
        <end position="481"/>
    </location>
</feature>
<feature type="compositionally biased region" description="Polar residues" evidence="2">
    <location>
        <begin position="171"/>
        <end position="182"/>
    </location>
</feature>
<feature type="compositionally biased region" description="Polar residues" evidence="2">
    <location>
        <begin position="145"/>
        <end position="155"/>
    </location>
</feature>
<dbReference type="PANTHER" id="PTHR33499">
    <property type="entry name" value="OS12G0282400 PROTEIN-RELATED"/>
    <property type="match status" value="1"/>
</dbReference>
<reference evidence="4" key="1">
    <citation type="journal article" date="2013" name="Nature">
        <title>Draft genome of the wheat A-genome progenitor Triticum urartu.</title>
        <authorList>
            <person name="Ling H.Q."/>
            <person name="Zhao S."/>
            <person name="Liu D."/>
            <person name="Wang J."/>
            <person name="Sun H."/>
            <person name="Zhang C."/>
            <person name="Fan H."/>
            <person name="Li D."/>
            <person name="Dong L."/>
            <person name="Tao Y."/>
            <person name="Gao C."/>
            <person name="Wu H."/>
            <person name="Li Y."/>
            <person name="Cui Y."/>
            <person name="Guo X."/>
            <person name="Zheng S."/>
            <person name="Wang B."/>
            <person name="Yu K."/>
            <person name="Liang Q."/>
            <person name="Yang W."/>
            <person name="Lou X."/>
            <person name="Chen J."/>
            <person name="Feng M."/>
            <person name="Jian J."/>
            <person name="Zhang X."/>
            <person name="Luo G."/>
            <person name="Jiang Y."/>
            <person name="Liu J."/>
            <person name="Wang Z."/>
            <person name="Sha Y."/>
            <person name="Zhang B."/>
            <person name="Wu H."/>
            <person name="Tang D."/>
            <person name="Shen Q."/>
            <person name="Xue P."/>
            <person name="Zou S."/>
            <person name="Wang X."/>
            <person name="Liu X."/>
            <person name="Wang F."/>
            <person name="Yang Y."/>
            <person name="An X."/>
            <person name="Dong Z."/>
            <person name="Zhang K."/>
            <person name="Zhang X."/>
            <person name="Luo M.C."/>
            <person name="Dvorak J."/>
            <person name="Tong Y."/>
            <person name="Wang J."/>
            <person name="Yang H."/>
            <person name="Li Z."/>
            <person name="Wang D."/>
            <person name="Zhang A."/>
            <person name="Wang J."/>
        </authorList>
    </citation>
    <scope>NUCLEOTIDE SEQUENCE</scope>
    <source>
        <strain evidence="4">cv. G1812</strain>
    </source>
</reference>
<feature type="compositionally biased region" description="Acidic residues" evidence="2">
    <location>
        <begin position="157"/>
        <end position="166"/>
    </location>
</feature>
<dbReference type="AlphaFoldDB" id="A0A8R7USD0"/>
<sequence>MSQHRYGNLTALARERCSSQLSKSGLVHQSIARHTLPEKSSQIADFSRKRVTHKPHLQDEELWKKYELAAEDGNDAATNTPILFTTNWDADDSGTMSDEADTNNDGYMGNDMDDFHDGANGADELMGNENLESEESQDSHGFAGSSKTSKHNNATELVDENLENEEVQGNHGLTATSKTRPQTGEKRRVRGKNKCKEVADLMESQKIKVQFYNNRALSKSFARHLGRIVRNPRITPMRVNEWSNIIDAARKHIFDAIKDKFENIDDNIAIDVYKDEILDHVKKLWINWRGDLHRHFVKPKKTMHEAMKKVPKDIPKDDWEWLVKEHFFSKEFLKKSKRNTQNRANLKMLHRSGSKPFRQIIWDMGGKENKPPSMDKVFSETHKKGTDFPDSTTSAKHAQIKTIVQLNPGLSNDEVMQKCDTSKRHDRVVGFGGGIRARDLRGPALSKAELVSQLQASEQAKQVLEEKVNGMAQEVSEIKRLLSGRSLTDSSHERQHDQD</sequence>